<evidence type="ECO:0000313" key="2">
    <source>
        <dbReference type="Proteomes" id="UP000199180"/>
    </source>
</evidence>
<gene>
    <name evidence="1" type="ORF">SAMN04489858_10355</name>
</gene>
<dbReference type="Proteomes" id="UP000199180">
    <property type="component" value="Unassembled WGS sequence"/>
</dbReference>
<reference evidence="1 2" key="1">
    <citation type="submission" date="2016-10" db="EMBL/GenBank/DDBJ databases">
        <authorList>
            <person name="de Groot N.N."/>
        </authorList>
    </citation>
    <scope>NUCLEOTIDE SEQUENCE [LARGE SCALE GENOMIC DNA]</scope>
    <source>
        <strain evidence="1 2">DSM 17862</strain>
    </source>
</reference>
<dbReference type="STRING" id="364199.SAMN04489858_10355"/>
<organism evidence="1 2">
    <name type="scientific">Paracoccus homiensis</name>
    <dbReference type="NCBI Taxonomy" id="364199"/>
    <lineage>
        <taxon>Bacteria</taxon>
        <taxon>Pseudomonadati</taxon>
        <taxon>Pseudomonadota</taxon>
        <taxon>Alphaproteobacteria</taxon>
        <taxon>Rhodobacterales</taxon>
        <taxon>Paracoccaceae</taxon>
        <taxon>Paracoccus</taxon>
    </lineage>
</organism>
<name>A0A1I0BUA3_9RHOB</name>
<proteinExistence type="predicted"/>
<keyword evidence="2" id="KW-1185">Reference proteome</keyword>
<protein>
    <submittedName>
        <fullName evidence="1">Uncharacterized protein</fullName>
    </submittedName>
</protein>
<dbReference type="RefSeq" id="WP_090732980.1">
    <property type="nucleotide sequence ID" value="NZ_FOHO01000003.1"/>
</dbReference>
<sequence>MLGFLLSPVGGLLGSVADLVQDTVETVAPGSMNGTTLTGNLLADNGLLGDLVDNVSEGDVSGAVLDGYANVIGGGGVVDNLGNGGGLGVEGLLGGTLGLADGLLGTVDGLGGGLGDAGGLLG</sequence>
<dbReference type="EMBL" id="FOHO01000003">
    <property type="protein sequence ID" value="SET10339.1"/>
    <property type="molecule type" value="Genomic_DNA"/>
</dbReference>
<accession>A0A1I0BUA3</accession>
<evidence type="ECO:0000313" key="1">
    <source>
        <dbReference type="EMBL" id="SET10339.1"/>
    </source>
</evidence>
<dbReference type="AlphaFoldDB" id="A0A1I0BUA3"/>